<name>A0AAW6TQN4_9FLAO</name>
<dbReference type="Proteomes" id="UP001228643">
    <property type="component" value="Unassembled WGS sequence"/>
</dbReference>
<dbReference type="Pfam" id="PF22640">
    <property type="entry name" value="ManC_GMP_beta-helix"/>
    <property type="match status" value="1"/>
</dbReference>
<feature type="domain" description="MannoseP isomerase/GMP-like beta-helix" evidence="2">
    <location>
        <begin position="277"/>
        <end position="326"/>
    </location>
</feature>
<dbReference type="PANTHER" id="PTHR46390:SF1">
    <property type="entry name" value="MANNOSE-1-PHOSPHATE GUANYLYLTRANSFERASE"/>
    <property type="match status" value="1"/>
</dbReference>
<dbReference type="Gene3D" id="3.90.550.10">
    <property type="entry name" value="Spore Coat Polysaccharide Biosynthesis Protein SpsA, Chain A"/>
    <property type="match status" value="1"/>
</dbReference>
<dbReference type="GO" id="GO:0009298">
    <property type="term" value="P:GDP-mannose biosynthetic process"/>
    <property type="evidence" value="ECO:0007669"/>
    <property type="project" value="TreeGrafter"/>
</dbReference>
<evidence type="ECO:0000259" key="2">
    <source>
        <dbReference type="Pfam" id="PF22640"/>
    </source>
</evidence>
<dbReference type="PANTHER" id="PTHR46390">
    <property type="entry name" value="MANNOSE-1-PHOSPHATE GUANYLYLTRANSFERASE"/>
    <property type="match status" value="1"/>
</dbReference>
<evidence type="ECO:0000313" key="3">
    <source>
        <dbReference type="EMBL" id="MDI5950761.1"/>
    </source>
</evidence>
<feature type="domain" description="Nucleotidyl transferase" evidence="1">
    <location>
        <begin position="10"/>
        <end position="268"/>
    </location>
</feature>
<dbReference type="InterPro" id="IPR054566">
    <property type="entry name" value="ManC/GMP-like_b-helix"/>
</dbReference>
<dbReference type="RefSeq" id="WP_282717512.1">
    <property type="nucleotide sequence ID" value="NZ_JASCRY010000004.1"/>
</dbReference>
<organism evidence="3 4">
    <name type="scientific">Flavobacterium yafengii</name>
    <dbReference type="NCBI Taxonomy" id="3041253"/>
    <lineage>
        <taxon>Bacteria</taxon>
        <taxon>Pseudomonadati</taxon>
        <taxon>Bacteroidota</taxon>
        <taxon>Flavobacteriia</taxon>
        <taxon>Flavobacteriales</taxon>
        <taxon>Flavobacteriaceae</taxon>
        <taxon>Flavobacterium</taxon>
    </lineage>
</organism>
<reference evidence="3 4" key="1">
    <citation type="submission" date="2023-04" db="EMBL/GenBank/DDBJ databases">
        <title>Two novel species of Flavobacterium.</title>
        <authorList>
            <person name="Liu Q."/>
            <person name="Xin Y.-H."/>
        </authorList>
    </citation>
    <scope>NUCLEOTIDE SEQUENCE [LARGE SCALE GENOMIC DNA]</scope>
    <source>
        <strain evidence="3 4">LB2P87</strain>
    </source>
</reference>
<comment type="caution">
    <text evidence="3">The sequence shown here is derived from an EMBL/GenBank/DDBJ whole genome shotgun (WGS) entry which is preliminary data.</text>
</comment>
<keyword evidence="3" id="KW-0808">Transferase</keyword>
<gene>
    <name evidence="3" type="ORF">QLS97_13975</name>
</gene>
<dbReference type="InterPro" id="IPR005835">
    <property type="entry name" value="NTP_transferase_dom"/>
</dbReference>
<evidence type="ECO:0000313" key="4">
    <source>
        <dbReference type="Proteomes" id="UP001228643"/>
    </source>
</evidence>
<keyword evidence="3" id="KW-0548">Nucleotidyltransferase</keyword>
<dbReference type="InterPro" id="IPR051161">
    <property type="entry name" value="Mannose-6P_isomerase_type2"/>
</dbReference>
<dbReference type="AlphaFoldDB" id="A0AAW6TQN4"/>
<sequence>MENMPLITHVILTGGVGSRLWPLSRKSQPKQYLNLFEGKSLFEMTVERNRTIADKIMVVGNIDNCHLSRQVMEKSSTPYLDIIESTPRNTAAAIAFAAFASQPDDILIVTPSDHIIDGIEPYETAIHEAVEKASKGFIVTFGIIPTKPETGYGYIERKGDDVISFREKPNKVTATDFIAKGNFLWNSGMFCFKASVLLEELKKFYPEVYEKSKIAWDSNINGNLDLDLSLEIPSISIDYAVMERSKKIKVVSSTFTWSDLGSFESVYDYLVSKGHPVDLNGNMVIGTENYTAFVGLKNTIFVYTDTANLILQKERSQDVKNIYSELERQHSDLLN</sequence>
<protein>
    <submittedName>
        <fullName evidence="3">Mannose-1-phosphate guanylyltransferase</fullName>
    </submittedName>
</protein>
<dbReference type="SUPFAM" id="SSF53448">
    <property type="entry name" value="Nucleotide-diphospho-sugar transferases"/>
    <property type="match status" value="1"/>
</dbReference>
<dbReference type="Pfam" id="PF00483">
    <property type="entry name" value="NTP_transferase"/>
    <property type="match status" value="1"/>
</dbReference>
<accession>A0AAW6TQN4</accession>
<proteinExistence type="predicted"/>
<dbReference type="InterPro" id="IPR029044">
    <property type="entry name" value="Nucleotide-diphossugar_trans"/>
</dbReference>
<keyword evidence="4" id="KW-1185">Reference proteome</keyword>
<dbReference type="SUPFAM" id="SSF159283">
    <property type="entry name" value="Guanosine diphospho-D-mannose pyrophosphorylase/mannose-6-phosphate isomerase linker domain"/>
    <property type="match status" value="1"/>
</dbReference>
<evidence type="ECO:0000259" key="1">
    <source>
        <dbReference type="Pfam" id="PF00483"/>
    </source>
</evidence>
<dbReference type="CDD" id="cd02509">
    <property type="entry name" value="GDP-M1P_Guanylyltransferase"/>
    <property type="match status" value="1"/>
</dbReference>
<dbReference type="InterPro" id="IPR049577">
    <property type="entry name" value="GMPP_N"/>
</dbReference>
<dbReference type="EMBL" id="JASCRY010000004">
    <property type="protein sequence ID" value="MDI5950761.1"/>
    <property type="molecule type" value="Genomic_DNA"/>
</dbReference>
<dbReference type="GO" id="GO:0004475">
    <property type="term" value="F:mannose-1-phosphate guanylyltransferase (GTP) activity"/>
    <property type="evidence" value="ECO:0007669"/>
    <property type="project" value="InterPro"/>
</dbReference>